<name>A0A285SA95_9FIRM</name>
<dbReference type="InterPro" id="IPR038765">
    <property type="entry name" value="Papain-like_cys_pep_sf"/>
</dbReference>
<evidence type="ECO:0000256" key="2">
    <source>
        <dbReference type="SAM" id="SignalP"/>
    </source>
</evidence>
<dbReference type="Proteomes" id="UP000219563">
    <property type="component" value="Unassembled WGS sequence"/>
</dbReference>
<feature type="compositionally biased region" description="Low complexity" evidence="1">
    <location>
        <begin position="67"/>
        <end position="84"/>
    </location>
</feature>
<dbReference type="Gene3D" id="3.10.620.30">
    <property type="match status" value="1"/>
</dbReference>
<dbReference type="EMBL" id="OBMR01000006">
    <property type="protein sequence ID" value="SOC04006.1"/>
    <property type="molecule type" value="Genomic_DNA"/>
</dbReference>
<evidence type="ECO:0000313" key="5">
    <source>
        <dbReference type="Proteomes" id="UP000219563"/>
    </source>
</evidence>
<reference evidence="4 5" key="1">
    <citation type="submission" date="2017-08" db="EMBL/GenBank/DDBJ databases">
        <authorList>
            <person name="de Groot N.N."/>
        </authorList>
    </citation>
    <scope>NUCLEOTIDE SEQUENCE [LARGE SCALE GENOMIC DNA]</scope>
    <source>
        <strain evidence="4 5">DSM 9787</strain>
    </source>
</reference>
<dbReference type="SMART" id="SM00460">
    <property type="entry name" value="TGc"/>
    <property type="match status" value="1"/>
</dbReference>
<accession>A0A285SA95</accession>
<evidence type="ECO:0000259" key="3">
    <source>
        <dbReference type="SMART" id="SM00460"/>
    </source>
</evidence>
<gene>
    <name evidence="4" type="ORF">SAMN02910411_1991</name>
</gene>
<sequence length="1952" mass="214432">MKRMNRMLAFTTAMLILFSSVMSDGGIVYAAEDTILSETVEVTDGLPTEDETEELQQEEPVEETPAQEETPTQEEIQQETVENNESAENETAISEEESVDEELEAEEEQDEQEIVTGEESKKIQSFKLYNPWGNNTTELNKIVTEVSGCNGIYDGLYYSEEEISAVILQLDFYDADGNQLAAGAHTTKDFNAEMDASKSIEYLKDEDITFDIVKKDSNGNYVAVSEDESPVYYYRSYNFFYKDAGGLQGIVDGKRIVTESDGYYFRVRLAETEYCKACEKVIPLVVNKNDYVSAVKPTIFCESEEEAYQAVRDIIVNRTNNIDRYGAENYRKYSANGKDGKEGYVYERIAVNSDVVNEITDNTLTLKLQTIPINEVTDFCEEREGMKPWEGDYIRNYIGDSKKASFYYEDPCFFTTVKGQEKELGTFYHNGQDYYIYEVYIPVMTTAAQEKAVTDKVNSLKTTTFAGYENWSTEKKIKAVYDYVTSHVSGNVGSDRSNPKYHTAYSALIDGKGTCEAYAQAFTRLSRELGVPSRVIMGVDSGAHTYNIVQVSATEDKWMYIDCSAHIYLTGTSFKRAQEQARFRDPKFVANYLNKIGKVAAIISVEYGETCKTFSTWSSAITYINSLEKNGENVCKISLAGNVSAVEGFGAITNSIPIEIVSDSSTIRTITYTGNIALSTNTAFKNITLVAGKNADTSIDVNGHSMTISDGGDWSKLSVKDSSTGGIFATANADFKIKSVTVDNVYIGADNTLKVISDANINKLGAIADESGEGSATIAKYANTKLAINSVAPLSSFSIKFETLNAKDVLIDTPLESVLFNTTNAELGETTSVIEIVQPANSTVSSDYYYDDVVGGIIVGKCIIELSSPEAYISMSKFASWTGVVNYINKLNQKNATYTITVLENIDEKKLVFPNAKKTAGITVKGKTPSVEIKHGADLATTCNVTFENISLASDNTKAKLNTAGYQVTFKNVNIQNTYASIANSDKGTLRFVDCGNIKSTGAISVFNLDVENCLIISENGGIAVTGTANLESATIDVKTTVTIKNIESLDANNSISYGTDYKNKISITGTVNAKTSSVELNAKNTIGDKTHKVKISQYAINLLPKYLTENNYEKAADYENKAIVSGKQIPACYFVVGRTTSGSDVTVAFTTKKVGNALQLDFDPAIRPVEVFEGAESAKCSWGTYATLKEAFAEIDKSGSASKNYIIIIDTAMDGSDASTSIKENVTTASKANQITIRPADETKKYQLLTKNAITLKTNLVLKNVVIGDNKNNKGVNTKLDINLGNFKLFMSDVTTSEDRIGNVKGSNVNGTSAIVINNSGFATDCPMNFFVWGNIDKVGTLKFSNPAVTVLGKTNVGNLEYTGSDFGTFIGTSSVSTKKVDGSLVATKVTSNISVANKIISSKKTVEGVDVPALGICLMYKDKEQGYVTVGGDDATYSGYADNVLVHNKPFYQIVKAPKAANNSFMYVDDKQPDALTCKKNGSIYLVDENTLEENYGLYEIDNLDDTSNRVELATFATLKEAIDEINTRKDSKAFYLVAPLVETPAPEKLIVPKAKCAAGLVFGNVSPTAELNVFTYTNDNLKLTCDTVFKDFAVYCDDKAMNFEIYDYTLKFSGKCNWNSEPQKYRYICVGSIKGSGEGKNSNVYLEDIEDFSAIYDITKVGTLTLDNSNIVCCKKVSLGRIDQIDGTNEFRTSVNYKQKRNSYIVTSATTNATIINGINREGGKLYFGQCAHDYYFKEDYVEDIYEYQDVIDCSEIIGGTNLAMPLFKTTNGVMADEDGKPTFYYRCGDNSISSIDNKILKKDGTVYYNTNSSKSADNFVLTDDTGKTYGTYCKYSDAVNEINNILPKANYTLTVSPVENLPEGIYENSFVDTYSIPNVSKAPVFTVRSENVSGLYYDGKKQLVLKLGANQKVYFENIYMGSNGYLSKPCKIQKGKNSVLNLINSSIE</sequence>
<evidence type="ECO:0000313" key="4">
    <source>
        <dbReference type="EMBL" id="SOC04006.1"/>
    </source>
</evidence>
<feature type="signal peptide" evidence="2">
    <location>
        <begin position="1"/>
        <end position="30"/>
    </location>
</feature>
<evidence type="ECO:0000256" key="1">
    <source>
        <dbReference type="SAM" id="MobiDB-lite"/>
    </source>
</evidence>
<dbReference type="InterPro" id="IPR002931">
    <property type="entry name" value="Transglutaminase-like"/>
</dbReference>
<organism evidence="4 5">
    <name type="scientific">Pseudobutyrivibrio ruminis DSM 9787</name>
    <dbReference type="NCBI Taxonomy" id="1123011"/>
    <lineage>
        <taxon>Bacteria</taxon>
        <taxon>Bacillati</taxon>
        <taxon>Bacillota</taxon>
        <taxon>Clostridia</taxon>
        <taxon>Lachnospirales</taxon>
        <taxon>Lachnospiraceae</taxon>
        <taxon>Pseudobutyrivibrio</taxon>
    </lineage>
</organism>
<dbReference type="Pfam" id="PF01841">
    <property type="entry name" value="Transglut_core"/>
    <property type="match status" value="1"/>
</dbReference>
<protein>
    <submittedName>
        <fullName evidence="4">Transglutaminase-like superfamily protein</fullName>
    </submittedName>
</protein>
<keyword evidence="2" id="KW-0732">Signal</keyword>
<dbReference type="SUPFAM" id="SSF54001">
    <property type="entry name" value="Cysteine proteinases"/>
    <property type="match status" value="1"/>
</dbReference>
<feature type="chain" id="PRO_5012922266" evidence="2">
    <location>
        <begin position="31"/>
        <end position="1952"/>
    </location>
</feature>
<proteinExistence type="predicted"/>
<feature type="domain" description="Transglutaminase-like" evidence="3">
    <location>
        <begin position="507"/>
        <end position="565"/>
    </location>
</feature>
<feature type="compositionally biased region" description="Acidic residues" evidence="1">
    <location>
        <begin position="47"/>
        <end position="66"/>
    </location>
</feature>
<feature type="compositionally biased region" description="Acidic residues" evidence="1">
    <location>
        <begin position="85"/>
        <end position="113"/>
    </location>
</feature>
<feature type="region of interest" description="Disordered" evidence="1">
    <location>
        <begin position="42"/>
        <end position="119"/>
    </location>
</feature>
<dbReference type="RefSeq" id="WP_097076345.1">
    <property type="nucleotide sequence ID" value="NZ_OBMR01000006.1"/>
</dbReference>